<proteinExistence type="predicted"/>
<gene>
    <name evidence="1" type="ORF">SAMN02910280_0885</name>
</gene>
<protein>
    <recommendedName>
        <fullName evidence="3">Transcription initiation factor TFIIIB</fullName>
    </recommendedName>
</protein>
<dbReference type="AlphaFoldDB" id="A0A1K1M220"/>
<organism evidence="1 2">
    <name type="scientific">Ruminococcus flavefaciens</name>
    <dbReference type="NCBI Taxonomy" id="1265"/>
    <lineage>
        <taxon>Bacteria</taxon>
        <taxon>Bacillati</taxon>
        <taxon>Bacillota</taxon>
        <taxon>Clostridia</taxon>
        <taxon>Eubacteriales</taxon>
        <taxon>Oscillospiraceae</taxon>
        <taxon>Ruminococcus</taxon>
    </lineage>
</organism>
<name>A0A1K1M220_RUMFL</name>
<evidence type="ECO:0000313" key="2">
    <source>
        <dbReference type="Proteomes" id="UP000183461"/>
    </source>
</evidence>
<evidence type="ECO:0008006" key="3">
    <source>
        <dbReference type="Google" id="ProtNLM"/>
    </source>
</evidence>
<evidence type="ECO:0000313" key="1">
    <source>
        <dbReference type="EMBL" id="SFW15982.1"/>
    </source>
</evidence>
<accession>A0A1K1M220</accession>
<dbReference type="Proteomes" id="UP000183461">
    <property type="component" value="Unassembled WGS sequence"/>
</dbReference>
<sequence>MKKIRMTKCRFCGGTEFITGYQNFYGAVYSADSLMRSTSLYHTICRDCGSIVRSYVKDPEKLLKKSERRKEGEE</sequence>
<dbReference type="EMBL" id="FPIP01000001">
    <property type="protein sequence ID" value="SFW15982.1"/>
    <property type="molecule type" value="Genomic_DNA"/>
</dbReference>
<dbReference type="RefSeq" id="WP_081367765.1">
    <property type="nucleotide sequence ID" value="NZ_CAMIZA010000002.1"/>
</dbReference>
<reference evidence="1 2" key="1">
    <citation type="submission" date="2016-11" db="EMBL/GenBank/DDBJ databases">
        <authorList>
            <person name="Jaros S."/>
            <person name="Januszkiewicz K."/>
            <person name="Wedrychowicz H."/>
        </authorList>
    </citation>
    <scope>NUCLEOTIDE SEQUENCE [LARGE SCALE GENOMIC DNA]</scope>
    <source>
        <strain evidence="1 2">YL228</strain>
    </source>
</reference>